<dbReference type="VEuPathDB" id="TriTrypDB:LtaPh_3504300"/>
<proteinExistence type="predicted"/>
<sequence>MGAAKRPQTHGCARASELPSHPCTFSDSFSSICHTDTEVAHAWYTCCSEGTPRVRKSLRHHVAHRDLALGDDHLAVGAALLQLAGITERLVLGAEDVGESPVLGHDDDLAARELHLGAAQGLEGLRHVRLLGAHGQQDLTNADTGAHAVRLTEGTTHTRLQTIGTGAREHLVDAQHVEGVGAGAHVEHVLVGTLHHVLVGLNAGSLQRFGRDLLQLAGHHVDAHGELIDGGATAANVEVADLRIRHTSAEARLRVGLVLAEPVAAGRTAGHACDCSAVGREGRVQRDRCCSRYERTSLL</sequence>
<evidence type="ECO:0000313" key="1">
    <source>
        <dbReference type="EMBL" id="GET85701.1"/>
    </source>
</evidence>
<protein>
    <submittedName>
        <fullName evidence="1">60S ribosomal protein L10, putative</fullName>
    </submittedName>
</protein>
<dbReference type="OrthoDB" id="8013975at2759"/>
<accession>A0A640K991</accession>
<organism evidence="1 2">
    <name type="scientific">Leishmania tarentolae</name>
    <name type="common">Sauroleishmania tarentolae</name>
    <dbReference type="NCBI Taxonomy" id="5689"/>
    <lineage>
        <taxon>Eukaryota</taxon>
        <taxon>Discoba</taxon>
        <taxon>Euglenozoa</taxon>
        <taxon>Kinetoplastea</taxon>
        <taxon>Metakinetoplastina</taxon>
        <taxon>Trypanosomatida</taxon>
        <taxon>Trypanosomatidae</taxon>
        <taxon>Leishmaniinae</taxon>
        <taxon>Leishmania</taxon>
        <taxon>lizard Leishmania</taxon>
    </lineage>
</organism>
<keyword evidence="1" id="KW-0687">Ribonucleoprotein</keyword>
<comment type="caution">
    <text evidence="1">The sequence shown here is derived from an EMBL/GenBank/DDBJ whole genome shotgun (WGS) entry which is preliminary data.</text>
</comment>
<dbReference type="Proteomes" id="UP000419144">
    <property type="component" value="Unassembled WGS sequence"/>
</dbReference>
<keyword evidence="1" id="KW-0689">Ribosomal protein</keyword>
<gene>
    <name evidence="1" type="ORF">LtaPh_3504300</name>
</gene>
<keyword evidence="2" id="KW-1185">Reference proteome</keyword>
<evidence type="ECO:0000313" key="2">
    <source>
        <dbReference type="Proteomes" id="UP000419144"/>
    </source>
</evidence>
<dbReference type="GO" id="GO:0005840">
    <property type="term" value="C:ribosome"/>
    <property type="evidence" value="ECO:0007669"/>
    <property type="project" value="UniProtKB-KW"/>
</dbReference>
<reference evidence="1" key="1">
    <citation type="submission" date="2019-11" db="EMBL/GenBank/DDBJ databases">
        <title>Leishmania tarentolae CDS.</title>
        <authorList>
            <person name="Goto Y."/>
            <person name="Yamagishi J."/>
        </authorList>
    </citation>
    <scope>NUCLEOTIDE SEQUENCE [LARGE SCALE GENOMIC DNA]</scope>
    <source>
        <strain evidence="1">Parrot Tar II</strain>
    </source>
</reference>
<name>A0A640K991_LEITA</name>
<dbReference type="AlphaFoldDB" id="A0A640K991"/>
<dbReference type="EMBL" id="BLBS01000004">
    <property type="protein sequence ID" value="GET85701.1"/>
    <property type="molecule type" value="Genomic_DNA"/>
</dbReference>